<dbReference type="SMART" id="SM01008">
    <property type="entry name" value="Ald_Xan_dh_C"/>
    <property type="match status" value="1"/>
</dbReference>
<dbReference type="GO" id="GO:0016491">
    <property type="term" value="F:oxidoreductase activity"/>
    <property type="evidence" value="ECO:0007669"/>
    <property type="project" value="UniProtKB-KW"/>
</dbReference>
<dbReference type="Pfam" id="PF02738">
    <property type="entry name" value="MoCoBD_1"/>
    <property type="match status" value="1"/>
</dbReference>
<dbReference type="AlphaFoldDB" id="A0A135HRI5"/>
<dbReference type="Gene3D" id="3.30.365.10">
    <property type="entry name" value="Aldehyde oxidase/xanthine dehydrogenase, molybdopterin binding domain"/>
    <property type="match status" value="4"/>
</dbReference>
<name>A0A135HRI5_9HYPH</name>
<evidence type="ECO:0000256" key="2">
    <source>
        <dbReference type="ARBA" id="ARBA00023002"/>
    </source>
</evidence>
<evidence type="ECO:0000313" key="5">
    <source>
        <dbReference type="Proteomes" id="UP000070107"/>
    </source>
</evidence>
<accession>A0A135HRI5</accession>
<dbReference type="InterPro" id="IPR036856">
    <property type="entry name" value="Ald_Oxase/Xan_DH_a/b_sf"/>
</dbReference>
<organism evidence="4 5">
    <name type="scientific">Paramesorhizobium deserti</name>
    <dbReference type="NCBI Taxonomy" id="1494590"/>
    <lineage>
        <taxon>Bacteria</taxon>
        <taxon>Pseudomonadati</taxon>
        <taxon>Pseudomonadota</taxon>
        <taxon>Alphaproteobacteria</taxon>
        <taxon>Hyphomicrobiales</taxon>
        <taxon>Phyllobacteriaceae</taxon>
        <taxon>Paramesorhizobium</taxon>
    </lineage>
</organism>
<dbReference type="Gene3D" id="3.90.1170.50">
    <property type="entry name" value="Aldehyde oxidase/xanthine dehydrogenase, a/b hammerhead"/>
    <property type="match status" value="1"/>
</dbReference>
<dbReference type="PANTHER" id="PTHR11908">
    <property type="entry name" value="XANTHINE DEHYDROGENASE"/>
    <property type="match status" value="1"/>
</dbReference>
<dbReference type="SUPFAM" id="SSF54665">
    <property type="entry name" value="CO dehydrogenase molybdoprotein N-domain-like"/>
    <property type="match status" value="1"/>
</dbReference>
<dbReference type="Pfam" id="PF01315">
    <property type="entry name" value="Ald_Xan_dh_C"/>
    <property type="match status" value="1"/>
</dbReference>
<feature type="domain" description="Aldehyde oxidase/xanthine dehydrogenase a/b hammerhead" evidence="3">
    <location>
        <begin position="20"/>
        <end position="133"/>
    </location>
</feature>
<dbReference type="OrthoDB" id="8428274at2"/>
<dbReference type="STRING" id="1494590.ATN84_17645"/>
<dbReference type="Pfam" id="PF20256">
    <property type="entry name" value="MoCoBD_2"/>
    <property type="match status" value="1"/>
</dbReference>
<dbReference type="PANTHER" id="PTHR11908:SF132">
    <property type="entry name" value="ALDEHYDE OXIDASE 1-RELATED"/>
    <property type="match status" value="1"/>
</dbReference>
<evidence type="ECO:0000259" key="3">
    <source>
        <dbReference type="SMART" id="SM01008"/>
    </source>
</evidence>
<reference evidence="4 5" key="1">
    <citation type="submission" date="2015-11" db="EMBL/GenBank/DDBJ databases">
        <title>Draft genome sequence of Paramesorhizobium deserti A-3-E, a strain highly resistant to diverse beta-lactam antibiotics.</title>
        <authorList>
            <person name="Lv R."/>
            <person name="Yang X."/>
            <person name="Fang N."/>
            <person name="Guo J."/>
            <person name="Luo X."/>
            <person name="Peng F."/>
            <person name="Yang R."/>
            <person name="Cui Y."/>
            <person name="Fang C."/>
            <person name="Song Y."/>
        </authorList>
    </citation>
    <scope>NUCLEOTIDE SEQUENCE [LARGE SCALE GENOMIC DNA]</scope>
    <source>
        <strain evidence="4 5">A-3-E</strain>
    </source>
</reference>
<dbReference type="InterPro" id="IPR046867">
    <property type="entry name" value="AldOxase/xan_DH_MoCoBD2"/>
</dbReference>
<dbReference type="Proteomes" id="UP000070107">
    <property type="component" value="Unassembled WGS sequence"/>
</dbReference>
<evidence type="ECO:0000256" key="1">
    <source>
        <dbReference type="ARBA" id="ARBA00022505"/>
    </source>
</evidence>
<keyword evidence="5" id="KW-1185">Reference proteome</keyword>
<dbReference type="InterPro" id="IPR016208">
    <property type="entry name" value="Ald_Oxase/xanthine_DH-like"/>
</dbReference>
<proteinExistence type="predicted"/>
<comment type="caution">
    <text evidence="4">The sequence shown here is derived from an EMBL/GenBank/DDBJ whole genome shotgun (WGS) entry which is preliminary data.</text>
</comment>
<keyword evidence="1" id="KW-0500">Molybdenum</keyword>
<evidence type="ECO:0000313" key="4">
    <source>
        <dbReference type="EMBL" id="KXF75790.1"/>
    </source>
</evidence>
<keyword evidence="2" id="KW-0560">Oxidoreductase</keyword>
<protein>
    <submittedName>
        <fullName evidence="4">Acylaldehyde oxidase</fullName>
    </submittedName>
</protein>
<dbReference type="InterPro" id="IPR008274">
    <property type="entry name" value="AldOxase/xan_DH_MoCoBD1"/>
</dbReference>
<dbReference type="SUPFAM" id="SSF56003">
    <property type="entry name" value="Molybdenum cofactor-binding domain"/>
    <property type="match status" value="1"/>
</dbReference>
<gene>
    <name evidence="4" type="ORF">ATN84_17645</name>
</gene>
<dbReference type="InterPro" id="IPR000674">
    <property type="entry name" value="Ald_Oxase/Xan_DH_a/b"/>
</dbReference>
<dbReference type="RefSeq" id="WP_068884043.1">
    <property type="nucleotide sequence ID" value="NZ_LNTU01000037.1"/>
</dbReference>
<dbReference type="InterPro" id="IPR037165">
    <property type="entry name" value="AldOxase/xan_DH_Mopterin-bd_sf"/>
</dbReference>
<sequence>MTVRFIGSPHTRVDGPRKVTGNARYAADFNQAGQAYAVIVSATVGLGRITEMDGASIERMPGVVAVITHHNAEKLPYLPHKAVIDPAEGERLHVLQDDQVRFYGQPVAVVVADTLDDAERAAAALRISYDARRPIVDHAGDEVKAIVPDAATRPGARTLADRSRGEADAAVANAAVKVDENYDIARENHNPMEPHATIASWNGERLTLWSKSQYLVNEQAEIAAIFGLPLENVEVVCPFIGGAFGTSLRTWPHVTLAALAARHIRRPVKLVLTRKQMFFTTGHRPRTLQRIALGATPEGALAGMVHEGTGETSRYEQFMEALTNVTDYLYSCPNVRTQYRLAPLDTSTPNHMRGPGEASGIFAIESAMDELSYKLGIDPIELRRRNEPQLDEAENKPFSSRSLMQCYELGAERFGWTQRTPEPRSMRDGRLLIGMGTATATYPAFHAPASARVRLLADGTAEVEAAASDMGPGTYTSMSQVAAEFLGLPLERVRFRLGRSDYPQTPSHGGSWTMASVGSAIRAACLEVQAQAARRAAADAGSPLSGASVDDLEWSEGLLRRRGDTSPGISYHDIVVRAGVPIEAGGSAQRDPKVAEQYSMHAFGAVFAEVAVDPDVGTIAVRRIVGAYGIGRVVNPLLARSQCTGGMIGGMGMALMERTALDPRDGRPVNAHMADYLMPVNLDIPELEAHFVDEVDPHVNPLGVKGLGEIALVGTAPAIGNAVFHATGKRVRTLPIRIEDMLTA</sequence>
<dbReference type="EMBL" id="LNTU01000037">
    <property type="protein sequence ID" value="KXF75790.1"/>
    <property type="molecule type" value="Genomic_DNA"/>
</dbReference>
<dbReference type="GO" id="GO:0005506">
    <property type="term" value="F:iron ion binding"/>
    <property type="evidence" value="ECO:0007669"/>
    <property type="project" value="InterPro"/>
</dbReference>